<dbReference type="Gene3D" id="3.40.50.150">
    <property type="entry name" value="Vaccinia Virus protein VP39"/>
    <property type="match status" value="1"/>
</dbReference>
<evidence type="ECO:0000259" key="2">
    <source>
        <dbReference type="Pfam" id="PF08241"/>
    </source>
</evidence>
<dbReference type="Proteomes" id="UP000198861">
    <property type="component" value="Unassembled WGS sequence"/>
</dbReference>
<name>A0A1I4C9A1_9GAMM</name>
<dbReference type="AlphaFoldDB" id="A0A1I4C9A1"/>
<evidence type="ECO:0000256" key="1">
    <source>
        <dbReference type="SAM" id="MobiDB-lite"/>
    </source>
</evidence>
<dbReference type="InterPro" id="IPR013216">
    <property type="entry name" value="Methyltransf_11"/>
</dbReference>
<feature type="region of interest" description="Disordered" evidence="1">
    <location>
        <begin position="1"/>
        <end position="43"/>
    </location>
</feature>
<organism evidence="4 6">
    <name type="scientific">Azotobacter beijerinckii</name>
    <dbReference type="NCBI Taxonomy" id="170623"/>
    <lineage>
        <taxon>Bacteria</taxon>
        <taxon>Pseudomonadati</taxon>
        <taxon>Pseudomonadota</taxon>
        <taxon>Gammaproteobacteria</taxon>
        <taxon>Pseudomonadales</taxon>
        <taxon>Pseudomonadaceae</taxon>
        <taxon>Azotobacter</taxon>
    </lineage>
</organism>
<dbReference type="EMBL" id="FOKJ01000022">
    <property type="protein sequence ID" value="SFB18072.1"/>
    <property type="molecule type" value="Genomic_DNA"/>
</dbReference>
<dbReference type="Pfam" id="PF08241">
    <property type="entry name" value="Methyltransf_11"/>
    <property type="match status" value="1"/>
</dbReference>
<keyword evidence="4" id="KW-0808">Transferase</keyword>
<dbReference type="EMBL" id="FOSX01000023">
    <property type="protein sequence ID" value="SFK77343.1"/>
    <property type="molecule type" value="Genomic_DNA"/>
</dbReference>
<feature type="domain" description="Methyltransferase type 11" evidence="2">
    <location>
        <begin position="93"/>
        <end position="159"/>
    </location>
</feature>
<dbReference type="GO" id="GO:0008757">
    <property type="term" value="F:S-adenosylmethionine-dependent methyltransferase activity"/>
    <property type="evidence" value="ECO:0007669"/>
    <property type="project" value="InterPro"/>
</dbReference>
<evidence type="ECO:0000313" key="4">
    <source>
        <dbReference type="EMBL" id="SFK77343.1"/>
    </source>
</evidence>
<dbReference type="CDD" id="cd02440">
    <property type="entry name" value="AdoMet_MTases"/>
    <property type="match status" value="1"/>
</dbReference>
<keyword evidence="5" id="KW-1185">Reference proteome</keyword>
<accession>A0A1I4C9A1</accession>
<keyword evidence="4" id="KW-0489">Methyltransferase</keyword>
<evidence type="ECO:0000313" key="5">
    <source>
        <dbReference type="Proteomes" id="UP000198861"/>
    </source>
</evidence>
<dbReference type="Proteomes" id="UP000199579">
    <property type="component" value="Unassembled WGS sequence"/>
</dbReference>
<dbReference type="RefSeq" id="WP_244541064.1">
    <property type="nucleotide sequence ID" value="NZ_FOKJ01000022.1"/>
</dbReference>
<evidence type="ECO:0000313" key="3">
    <source>
        <dbReference type="EMBL" id="SFB18072.1"/>
    </source>
</evidence>
<reference evidence="4 6" key="2">
    <citation type="submission" date="2016-10" db="EMBL/GenBank/DDBJ databases">
        <authorList>
            <person name="de Groot N.N."/>
        </authorList>
    </citation>
    <scope>NUCLEOTIDE SEQUENCE [LARGE SCALE GENOMIC DNA]</scope>
    <source>
        <strain evidence="4 6">DSM 381</strain>
    </source>
</reference>
<proteinExistence type="predicted"/>
<gene>
    <name evidence="3" type="ORF">SAMN04244571_01699</name>
    <name evidence="4" type="ORF">SAMN04244574_01814</name>
</gene>
<dbReference type="GO" id="GO:0032259">
    <property type="term" value="P:methylation"/>
    <property type="evidence" value="ECO:0007669"/>
    <property type="project" value="UniProtKB-KW"/>
</dbReference>
<reference evidence="3 5" key="1">
    <citation type="submission" date="2016-10" db="EMBL/GenBank/DDBJ databases">
        <authorList>
            <person name="Varghese N."/>
            <person name="Submissions S."/>
        </authorList>
    </citation>
    <scope>NUCLEOTIDE SEQUENCE [LARGE SCALE GENOMIC DNA]</scope>
    <source>
        <strain evidence="3 5">DSM 282</strain>
    </source>
</reference>
<dbReference type="InterPro" id="IPR029063">
    <property type="entry name" value="SAM-dependent_MTases_sf"/>
</dbReference>
<dbReference type="SUPFAM" id="SSF53335">
    <property type="entry name" value="S-adenosyl-L-methionine-dependent methyltransferases"/>
    <property type="match status" value="1"/>
</dbReference>
<protein>
    <submittedName>
        <fullName evidence="4">Predicted SAM-depedendent methyltransferase</fullName>
    </submittedName>
</protein>
<evidence type="ECO:0000313" key="6">
    <source>
        <dbReference type="Proteomes" id="UP000199579"/>
    </source>
</evidence>
<sequence>MGKEAAKRFSIKQRRRMPERYLPSPISNARPAPPSGRTTGLPNCTEERMKITHDDLASFIPSLRRPGTKSLLHVGCGNAGPERLPECFKTPDWKEIRLDINPAVKPNIVASLTDLSAVEDASMDAVWSSHNLEHLEGFDVAKALAEIRRVLKPGGFALITLPDLKQVTQLIVEGKADQVIYVSPAGPITPLDMLFGHQASQEQGNRYMAHRTGFTAELLGKQLTEAGFAEVRIRQGGSFDLWAVACVTA</sequence>